<name>A0A0N4UZF4_ENTVE</name>
<protein>
    <submittedName>
        <fullName evidence="1 3">Uncharacterized protein</fullName>
    </submittedName>
</protein>
<proteinExistence type="predicted"/>
<evidence type="ECO:0000313" key="2">
    <source>
        <dbReference type="Proteomes" id="UP000274131"/>
    </source>
</evidence>
<gene>
    <name evidence="1" type="ORF">EVEC_LOCUS2710</name>
</gene>
<accession>A0A0N4UZF4</accession>
<dbReference type="EMBL" id="UXUI01007435">
    <property type="protein sequence ID" value="VDD87567.1"/>
    <property type="molecule type" value="Genomic_DNA"/>
</dbReference>
<dbReference type="Proteomes" id="UP000274131">
    <property type="component" value="Unassembled WGS sequence"/>
</dbReference>
<keyword evidence="2" id="KW-1185">Reference proteome</keyword>
<dbReference type="WBParaSite" id="EVEC_0000300201-mRNA-1">
    <property type="protein sequence ID" value="EVEC_0000300201-mRNA-1"/>
    <property type="gene ID" value="EVEC_0000300201"/>
</dbReference>
<evidence type="ECO:0000313" key="3">
    <source>
        <dbReference type="WBParaSite" id="EVEC_0000300201-mRNA-1"/>
    </source>
</evidence>
<reference evidence="3" key="1">
    <citation type="submission" date="2017-02" db="UniProtKB">
        <authorList>
            <consortium name="WormBaseParasite"/>
        </authorList>
    </citation>
    <scope>IDENTIFICATION</scope>
</reference>
<reference evidence="1 2" key="2">
    <citation type="submission" date="2018-10" db="EMBL/GenBank/DDBJ databases">
        <authorList>
            <consortium name="Pathogen Informatics"/>
        </authorList>
    </citation>
    <scope>NUCLEOTIDE SEQUENCE [LARGE SCALE GENOMIC DNA]</scope>
</reference>
<evidence type="ECO:0000313" key="1">
    <source>
        <dbReference type="EMBL" id="VDD87567.1"/>
    </source>
</evidence>
<dbReference type="AlphaFoldDB" id="A0A0N4UZF4"/>
<sequence length="61" mass="7105">MINELEASVKKIKEDRETAHESLKKILLMPELAEVRSRKSRSLSPSKKFLIIFFSFLLLNT</sequence>
<organism evidence="3">
    <name type="scientific">Enterobius vermicularis</name>
    <name type="common">Human pinworm</name>
    <dbReference type="NCBI Taxonomy" id="51028"/>
    <lineage>
        <taxon>Eukaryota</taxon>
        <taxon>Metazoa</taxon>
        <taxon>Ecdysozoa</taxon>
        <taxon>Nematoda</taxon>
        <taxon>Chromadorea</taxon>
        <taxon>Rhabditida</taxon>
        <taxon>Spirurina</taxon>
        <taxon>Oxyuridomorpha</taxon>
        <taxon>Oxyuroidea</taxon>
        <taxon>Oxyuridae</taxon>
        <taxon>Enterobius</taxon>
    </lineage>
</organism>